<accession>A0ABV6ETK1</accession>
<dbReference type="RefSeq" id="WP_378388612.1">
    <property type="nucleotide sequence ID" value="NZ_JBHLWM010000005.1"/>
</dbReference>
<dbReference type="Proteomes" id="UP001589775">
    <property type="component" value="Unassembled WGS sequence"/>
</dbReference>
<sequence length="93" mass="10747">MSDFEWDVAKDRLNQAKHGIGFEIAQSAFLDPRRVIAEDVDHSRDEQRYFCFGRVLGGIVTVRFTYRGGKIRIFGSGYWRKGKAIYEEINGEV</sequence>
<dbReference type="InterPro" id="IPR038573">
    <property type="entry name" value="BrnT_sf"/>
</dbReference>
<dbReference type="Pfam" id="PF04365">
    <property type="entry name" value="BrnT_toxin"/>
    <property type="match status" value="1"/>
</dbReference>
<protein>
    <submittedName>
        <fullName evidence="1">BrnT family toxin</fullName>
    </submittedName>
</protein>
<name>A0ABV6ETK1_9BRAD</name>
<proteinExistence type="predicted"/>
<reference evidence="1 2" key="1">
    <citation type="submission" date="2024-09" db="EMBL/GenBank/DDBJ databases">
        <authorList>
            <person name="Sun Q."/>
            <person name="Mori K."/>
        </authorList>
    </citation>
    <scope>NUCLEOTIDE SEQUENCE [LARGE SCALE GENOMIC DNA]</scope>
    <source>
        <strain evidence="1 2">KCTC 23279</strain>
    </source>
</reference>
<dbReference type="Gene3D" id="3.10.450.530">
    <property type="entry name" value="Ribonuclease toxin, BrnT, of type II toxin-antitoxin system"/>
    <property type="match status" value="1"/>
</dbReference>
<evidence type="ECO:0000313" key="1">
    <source>
        <dbReference type="EMBL" id="MFC0241561.1"/>
    </source>
</evidence>
<dbReference type="EMBL" id="JBHLWM010000005">
    <property type="protein sequence ID" value="MFC0241561.1"/>
    <property type="molecule type" value="Genomic_DNA"/>
</dbReference>
<organism evidence="1 2">
    <name type="scientific">Rhodopseudomonas telluris</name>
    <dbReference type="NCBI Taxonomy" id="644215"/>
    <lineage>
        <taxon>Bacteria</taxon>
        <taxon>Pseudomonadati</taxon>
        <taxon>Pseudomonadota</taxon>
        <taxon>Alphaproteobacteria</taxon>
        <taxon>Hyphomicrobiales</taxon>
        <taxon>Nitrobacteraceae</taxon>
        <taxon>Rhodopseudomonas</taxon>
    </lineage>
</organism>
<gene>
    <name evidence="1" type="ORF">ACFFJ6_13830</name>
</gene>
<dbReference type="InterPro" id="IPR007460">
    <property type="entry name" value="BrnT_toxin"/>
</dbReference>
<keyword evidence="2" id="KW-1185">Reference proteome</keyword>
<evidence type="ECO:0000313" key="2">
    <source>
        <dbReference type="Proteomes" id="UP001589775"/>
    </source>
</evidence>
<comment type="caution">
    <text evidence="1">The sequence shown here is derived from an EMBL/GenBank/DDBJ whole genome shotgun (WGS) entry which is preliminary data.</text>
</comment>